<dbReference type="PANTHER" id="PTHR19446">
    <property type="entry name" value="REVERSE TRANSCRIPTASES"/>
    <property type="match status" value="1"/>
</dbReference>
<dbReference type="CDD" id="cd01650">
    <property type="entry name" value="RT_nLTR_like"/>
    <property type="match status" value="1"/>
</dbReference>
<dbReference type="EMBL" id="GACK01003707">
    <property type="protein sequence ID" value="JAA61327.1"/>
    <property type="molecule type" value="mRNA"/>
</dbReference>
<dbReference type="PROSITE" id="PS50878">
    <property type="entry name" value="RT_POL"/>
    <property type="match status" value="1"/>
</dbReference>
<evidence type="ECO:0000259" key="1">
    <source>
        <dbReference type="PROSITE" id="PS50878"/>
    </source>
</evidence>
<dbReference type="InterPro" id="IPR012337">
    <property type="entry name" value="RNaseH-like_sf"/>
</dbReference>
<dbReference type="SUPFAM" id="SSF56219">
    <property type="entry name" value="DNase I-like"/>
    <property type="match status" value="1"/>
</dbReference>
<dbReference type="GO" id="GO:0042575">
    <property type="term" value="C:DNA polymerase complex"/>
    <property type="evidence" value="ECO:0007669"/>
    <property type="project" value="UniProtKB-ARBA"/>
</dbReference>
<name>L7MBU2_RHIPC</name>
<organism evidence="2">
    <name type="scientific">Rhipicephalus pulchellus</name>
    <name type="common">Yellow backed tick</name>
    <name type="synonym">Dermacentor pulchellus</name>
    <dbReference type="NCBI Taxonomy" id="72859"/>
    <lineage>
        <taxon>Eukaryota</taxon>
        <taxon>Metazoa</taxon>
        <taxon>Ecdysozoa</taxon>
        <taxon>Arthropoda</taxon>
        <taxon>Chelicerata</taxon>
        <taxon>Arachnida</taxon>
        <taxon>Acari</taxon>
        <taxon>Parasitiformes</taxon>
        <taxon>Ixodida</taxon>
        <taxon>Ixodoidea</taxon>
        <taxon>Ixodidae</taxon>
        <taxon>Rhipicephalinae</taxon>
        <taxon>Rhipicephalus</taxon>
        <taxon>Rhipicephalus</taxon>
    </lineage>
</organism>
<dbReference type="AlphaFoldDB" id="L7MBU2"/>
<dbReference type="GO" id="GO:0003824">
    <property type="term" value="F:catalytic activity"/>
    <property type="evidence" value="ECO:0007669"/>
    <property type="project" value="InterPro"/>
</dbReference>
<dbReference type="InterPro" id="IPR036691">
    <property type="entry name" value="Endo/exonu/phosph_ase_sf"/>
</dbReference>
<evidence type="ECO:0000313" key="2">
    <source>
        <dbReference type="EMBL" id="JAA61327.1"/>
    </source>
</evidence>
<dbReference type="Pfam" id="PF00078">
    <property type="entry name" value="RVT_1"/>
    <property type="match status" value="1"/>
</dbReference>
<dbReference type="Gene3D" id="3.30.70.270">
    <property type="match status" value="1"/>
</dbReference>
<accession>L7MBU2</accession>
<reference evidence="2" key="2">
    <citation type="journal article" date="2015" name="J. Proteomics">
        <title>Sexual differences in the sialomes of the zebra tick, Rhipicephalus pulchellus.</title>
        <authorList>
            <person name="Tan A.W."/>
            <person name="Francischetti I.M."/>
            <person name="Slovak M."/>
            <person name="Kini R.M."/>
            <person name="Ribeiro J.M."/>
        </authorList>
    </citation>
    <scope>NUCLEOTIDE SEQUENCE</scope>
    <source>
        <tissue evidence="2">Salivary gland</tissue>
    </source>
</reference>
<dbReference type="Pfam" id="PF14529">
    <property type="entry name" value="Exo_endo_phos_2"/>
    <property type="match status" value="1"/>
</dbReference>
<protein>
    <submittedName>
        <fullName evidence="2">Putative tick transposon</fullName>
    </submittedName>
</protein>
<dbReference type="SUPFAM" id="SSF53098">
    <property type="entry name" value="Ribonuclease H-like"/>
    <property type="match status" value="1"/>
</dbReference>
<reference evidence="2" key="1">
    <citation type="submission" date="2012-11" db="EMBL/GenBank/DDBJ databases">
        <authorList>
            <person name="Lucero-Rivera Y.E."/>
            <person name="Tovar-Ramirez D."/>
        </authorList>
    </citation>
    <scope>NUCLEOTIDE SEQUENCE</scope>
    <source>
        <tissue evidence="2">Salivary gland</tissue>
    </source>
</reference>
<dbReference type="InterPro" id="IPR043502">
    <property type="entry name" value="DNA/RNA_pol_sf"/>
</dbReference>
<dbReference type="InterPro" id="IPR000477">
    <property type="entry name" value="RT_dom"/>
</dbReference>
<feature type="non-terminal residue" evidence="2">
    <location>
        <position position="1"/>
    </location>
</feature>
<proteinExistence type="evidence at transcript level"/>
<sequence length="1159" mass="129465">RVKMAGESEKIIIWQWNCASFHRRKAALQQFVKSQMIRPHVLLLQETLCEVATFSGYRVVAMKGEHGRGIAAMIRKGISFQEHEIRMSNADSRMSLEAQLVELIPNGKIAQNLFILNIYSPPSSQRQCFHTLISRAATIAGNKPLLVVGDFNAPHMAWGYIRQTVKGANLVKAAGDFALTLVSDPRFPTRIGNSVSRDTMPDLSFVRNAETTWANLQENLGSDHYIVALSVKIRTAPSRSYKYVDWDLFRKIRDADEVEYVTLSEMFVQIQKDVEKATKEISTVLEVPGMDAHLAHLLEAKQSMLKRWKTQRLNRRLRKKVAELNRSIEEYCGELNRQQWREACSAADGRMRRGGKWTLLKHLLDDGQTKGNQRLAIDRLIHKQKEEGQTEASLLQELACKYLPVGPSGHSSPPQYEGAIAPHLDAPFSEAEVREVLHSLNGRSAPGPDGITNRLLRNLDDKAINAIVREINRIWEGGLVPESWKQATVILIPKPGKSPSLDNLRPISLTSCLSKVAEHAIHNRISRHIEREELFPYNMVGFRPSLSAQDVMLLLKTQVIDNRSRDVRGILALDLSKAFDTVAHNYILKEISELNLGSRFFTFVESFLRSRTAAIRIGQSKSETFTLGRRGTPQGAVISPLLFNIAMHRLSKRLSAVPNVEHAIYADDITIWCPGGSEAAVEQALQEALDVTESFLEGTGLQLSPNKSELLLYRPSRQGVRGLTPLDQIPINVYTRDGEKIPRVDSIRILGLLLDSRGCNAKTIAHLTSKTESILRLIMRVSNKKGGIGEDNLLRAHHAFLMSHVNYVVSALHWTKTERDKLDTLMRKSIKKVLGIPITTSTEKLLKLGVHNTTLELIEAQRSAQIVRLSGSRAGRRLLEAAGLRPSFSKGEVVPLDVKVRGTYIVNPFPRNVHPQHNKGRRVARAKAFLKNTSGIESFVDAAQYGCTGKFTVSAVNDRGELLSAASVRTSMVDVAEQVAVAIAMLDPQRTTIYTDSRAAVRAFASGLVAKEVAAILKKKSVAESVHHITWFPAHMGDDVLPGRLNPNEIAHRRARELTHRHGSGTSTGSETIGHSDPLLTFHEITAHYRGERRCFPPPHPKLSRAQSCTLRMLQTCSYPSRGFLSRLHTDIDPHCPDCGEDFCTLAHMLWQCPVLQDF</sequence>
<dbReference type="GO" id="GO:0071897">
    <property type="term" value="P:DNA biosynthetic process"/>
    <property type="evidence" value="ECO:0007669"/>
    <property type="project" value="UniProtKB-ARBA"/>
</dbReference>
<feature type="non-terminal residue" evidence="2">
    <location>
        <position position="1159"/>
    </location>
</feature>
<dbReference type="InterPro" id="IPR043128">
    <property type="entry name" value="Rev_trsase/Diguanyl_cyclase"/>
</dbReference>
<feature type="domain" description="Reverse transcriptase" evidence="1">
    <location>
        <begin position="473"/>
        <end position="725"/>
    </location>
</feature>
<dbReference type="InterPro" id="IPR005135">
    <property type="entry name" value="Endo/exonuclease/phosphatase"/>
</dbReference>
<dbReference type="SUPFAM" id="SSF56672">
    <property type="entry name" value="DNA/RNA polymerases"/>
    <property type="match status" value="1"/>
</dbReference>
<dbReference type="Gene3D" id="3.60.10.10">
    <property type="entry name" value="Endonuclease/exonuclease/phosphatase"/>
    <property type="match status" value="1"/>
</dbReference>